<evidence type="ECO:0000313" key="2">
    <source>
        <dbReference type="EMBL" id="CCE29271.1"/>
    </source>
</evidence>
<comment type="caution">
    <text evidence="2">The sequence shown here is derived from an EMBL/GenBank/DDBJ whole genome shotgun (WGS) entry which is preliminary data.</text>
</comment>
<feature type="region of interest" description="Disordered" evidence="1">
    <location>
        <begin position="78"/>
        <end position="106"/>
    </location>
</feature>
<feature type="region of interest" description="Disordered" evidence="1">
    <location>
        <begin position="203"/>
        <end position="233"/>
    </location>
</feature>
<evidence type="ECO:0000256" key="1">
    <source>
        <dbReference type="SAM" id="MobiDB-lite"/>
    </source>
</evidence>
<accession>M1W0D7</accession>
<dbReference type="EMBL" id="CAGA01000013">
    <property type="protein sequence ID" value="CCE29271.1"/>
    <property type="molecule type" value="Genomic_DNA"/>
</dbReference>
<evidence type="ECO:0000313" key="3">
    <source>
        <dbReference type="Proteomes" id="UP000016801"/>
    </source>
</evidence>
<sequence>MKGSKTSLYVDVHSISTYVTLSGAPVSAQAPSPAPAPSLPAPRMDRDGDTVMGGVNAMSTATDVATQIAALASQIAALQSSASGRRGNSSTDTRPYPELHHPRGDVLRKESGLEDFNEVKDDEREERGAVVRAVRNPGPDILGTFGLAGRGNAGEQRGADVARGAEIGLHPRVPQAGVDGEKPILEGISVTVPRRVPREKVLGRRGRARRGVVGRDGAGGGGGSRESYANMAW</sequence>
<gene>
    <name evidence="2" type="ORF">CPUR_02964</name>
</gene>
<dbReference type="OrthoDB" id="4499277at2759"/>
<reference evidence="2 3" key="1">
    <citation type="journal article" date="2013" name="PLoS Genet.">
        <title>Plant-symbiotic fungi as chemical engineers: Multi-genome analysis of the Clavicipitaceae reveals dynamics of alkaloid loci.</title>
        <authorList>
            <person name="Schardl C.L."/>
            <person name="Young C.A."/>
            <person name="Hesse U."/>
            <person name="Amyotte S.G."/>
            <person name="Andreeva K."/>
            <person name="Calie P.J."/>
            <person name="Fleetwood D.J."/>
            <person name="Haws D.C."/>
            <person name="Moore N."/>
            <person name="Oeser B."/>
            <person name="Panaccione D.G."/>
            <person name="Schweri K.K."/>
            <person name="Voisey C.R."/>
            <person name="Farman M.L."/>
            <person name="Jaromczyk J.W."/>
            <person name="Roe B.A."/>
            <person name="O'Sullivan D.M."/>
            <person name="Scott B."/>
            <person name="Tudzynski P."/>
            <person name="An Z."/>
            <person name="Arnaoudova E.G."/>
            <person name="Bullock C.T."/>
            <person name="Charlton N.D."/>
            <person name="Chen L."/>
            <person name="Cox M."/>
            <person name="Dinkins R.D."/>
            <person name="Florea S."/>
            <person name="Glenn A.E."/>
            <person name="Gordon A."/>
            <person name="Gueldener U."/>
            <person name="Harris D.R."/>
            <person name="Hollin W."/>
            <person name="Jaromczyk J."/>
            <person name="Johnson R.D."/>
            <person name="Khan A.K."/>
            <person name="Leistner E."/>
            <person name="Leuchtmann A."/>
            <person name="Li C."/>
            <person name="Liu J."/>
            <person name="Liu J."/>
            <person name="Liu M."/>
            <person name="Mace W."/>
            <person name="Machado C."/>
            <person name="Nagabhyru P."/>
            <person name="Pan J."/>
            <person name="Schmid J."/>
            <person name="Sugawara K."/>
            <person name="Steiner U."/>
            <person name="Takach J.E."/>
            <person name="Tanaka E."/>
            <person name="Webb J.S."/>
            <person name="Wilson E.V."/>
            <person name="Wiseman J.L."/>
            <person name="Yoshida R."/>
            <person name="Zeng Z."/>
        </authorList>
    </citation>
    <scope>NUCLEOTIDE SEQUENCE [LARGE SCALE GENOMIC DNA]</scope>
    <source>
        <strain evidence="2 3">20.1</strain>
    </source>
</reference>
<protein>
    <submittedName>
        <fullName evidence="2">Uncharacterized protein</fullName>
    </submittedName>
</protein>
<feature type="compositionally biased region" description="Basic residues" evidence="1">
    <location>
        <begin position="203"/>
        <end position="212"/>
    </location>
</feature>
<feature type="compositionally biased region" description="Gly residues" evidence="1">
    <location>
        <begin position="214"/>
        <end position="224"/>
    </location>
</feature>
<feature type="compositionally biased region" description="Basic and acidic residues" evidence="1">
    <location>
        <begin position="95"/>
        <end position="106"/>
    </location>
</feature>
<feature type="region of interest" description="Disordered" evidence="1">
    <location>
        <begin position="25"/>
        <end position="47"/>
    </location>
</feature>
<organism evidence="2 3">
    <name type="scientific">Claviceps purpurea (strain 20.1)</name>
    <name type="common">Ergot fungus</name>
    <name type="synonym">Sphacelia segetum</name>
    <dbReference type="NCBI Taxonomy" id="1111077"/>
    <lineage>
        <taxon>Eukaryota</taxon>
        <taxon>Fungi</taxon>
        <taxon>Dikarya</taxon>
        <taxon>Ascomycota</taxon>
        <taxon>Pezizomycotina</taxon>
        <taxon>Sordariomycetes</taxon>
        <taxon>Hypocreomycetidae</taxon>
        <taxon>Hypocreales</taxon>
        <taxon>Clavicipitaceae</taxon>
        <taxon>Claviceps</taxon>
    </lineage>
</organism>
<dbReference type="AlphaFoldDB" id="M1W0D7"/>
<dbReference type="Proteomes" id="UP000016801">
    <property type="component" value="Unassembled WGS sequence"/>
</dbReference>
<proteinExistence type="predicted"/>
<keyword evidence="3" id="KW-1185">Reference proteome</keyword>
<name>M1W0D7_CLAP2</name>
<dbReference type="HOGENOM" id="CLU_1189807_0_0_1"/>